<organism evidence="3 4">
    <name type="scientific">Neolamprologus brichardi</name>
    <name type="common">Fairy cichlid</name>
    <name type="synonym">Lamprologus brichardi</name>
    <dbReference type="NCBI Taxonomy" id="32507"/>
    <lineage>
        <taxon>Eukaryota</taxon>
        <taxon>Metazoa</taxon>
        <taxon>Chordata</taxon>
        <taxon>Craniata</taxon>
        <taxon>Vertebrata</taxon>
        <taxon>Euteleostomi</taxon>
        <taxon>Actinopterygii</taxon>
        <taxon>Neopterygii</taxon>
        <taxon>Teleostei</taxon>
        <taxon>Neoteleostei</taxon>
        <taxon>Acanthomorphata</taxon>
        <taxon>Ovalentaria</taxon>
        <taxon>Cichlomorphae</taxon>
        <taxon>Cichliformes</taxon>
        <taxon>Cichlidae</taxon>
        <taxon>African cichlids</taxon>
        <taxon>Pseudocrenilabrinae</taxon>
        <taxon>Lamprologini</taxon>
        <taxon>Neolamprologus</taxon>
    </lineage>
</organism>
<protein>
    <recommendedName>
        <fullName evidence="2">SKICH domain-containing protein</fullName>
    </recommendedName>
</protein>
<dbReference type="PANTHER" id="PTHR31915">
    <property type="entry name" value="SKICH DOMAIN-CONTAINING PROTEIN"/>
    <property type="match status" value="1"/>
</dbReference>
<proteinExistence type="predicted"/>
<name>A0A3Q4I7C4_NEOBR</name>
<dbReference type="Pfam" id="PF17751">
    <property type="entry name" value="SKICH"/>
    <property type="match status" value="1"/>
</dbReference>
<dbReference type="PANTHER" id="PTHR31915:SF10">
    <property type="entry name" value="CALCIUM-BINDING AND COILED-COIL DOMAIN 2"/>
    <property type="match status" value="1"/>
</dbReference>
<reference evidence="3" key="1">
    <citation type="submission" date="2025-08" db="UniProtKB">
        <authorList>
            <consortium name="Ensembl"/>
        </authorList>
    </citation>
    <scope>IDENTIFICATION</scope>
</reference>
<dbReference type="Bgee" id="ENSNBRG00000023509">
    <property type="expression patterns" value="Expressed in muscle tissue and 9 other cell types or tissues"/>
</dbReference>
<evidence type="ECO:0000313" key="4">
    <source>
        <dbReference type="Proteomes" id="UP000261580"/>
    </source>
</evidence>
<evidence type="ECO:0000256" key="1">
    <source>
        <dbReference type="ARBA" id="ARBA00023054"/>
    </source>
</evidence>
<sequence length="173" mass="19556">MDVADHSASTFSQVVFVDIPQSYLPSTHVTCSYTLNAAFQPNPRDWVGIFKVGWTTTKDYHTFVWVEPCIDVVGEQTVTRQAFFKGKKCFHFCFQVNVFGCVCSVHTSCVLNANIQSLSNIKMKLDLIKLLQKESENKSYQALFYVFEDCLEGYEVVCVLLDSCSVKRSGFGD</sequence>
<evidence type="ECO:0000313" key="3">
    <source>
        <dbReference type="Ensembl" id="ENSNBRP00000030916.1"/>
    </source>
</evidence>
<dbReference type="STRING" id="32507.ENSNBRP00000030916"/>
<accession>A0A3Q4I7C4</accession>
<keyword evidence="1" id="KW-0175">Coiled coil</keyword>
<dbReference type="AlphaFoldDB" id="A0A3Q4I7C4"/>
<keyword evidence="4" id="KW-1185">Reference proteome</keyword>
<evidence type="ECO:0000259" key="2">
    <source>
        <dbReference type="Pfam" id="PF17751"/>
    </source>
</evidence>
<feature type="domain" description="SKICH" evidence="2">
    <location>
        <begin position="14"/>
        <end position="94"/>
    </location>
</feature>
<dbReference type="GeneTree" id="ENSGT00950000183025"/>
<dbReference type="Gene3D" id="2.60.40.2840">
    <property type="match status" value="1"/>
</dbReference>
<dbReference type="Proteomes" id="UP000261580">
    <property type="component" value="Unassembled WGS sequence"/>
</dbReference>
<dbReference type="Ensembl" id="ENSNBRT00000031704.1">
    <property type="protein sequence ID" value="ENSNBRP00000030916.1"/>
    <property type="gene ID" value="ENSNBRG00000023509.1"/>
</dbReference>
<dbReference type="InterPro" id="IPR041611">
    <property type="entry name" value="SKICH"/>
</dbReference>
<dbReference type="InterPro" id="IPR051002">
    <property type="entry name" value="UBA_autophagy_assoc_protein"/>
</dbReference>
<reference evidence="3" key="2">
    <citation type="submission" date="2025-09" db="UniProtKB">
        <authorList>
            <consortium name="Ensembl"/>
        </authorList>
    </citation>
    <scope>IDENTIFICATION</scope>
</reference>